<keyword evidence="11" id="KW-1185">Reference proteome</keyword>
<dbReference type="SUPFAM" id="SSF47384">
    <property type="entry name" value="Homodimeric domain of signal transducing histidine kinase"/>
    <property type="match status" value="1"/>
</dbReference>
<feature type="region of interest" description="Disordered" evidence="8">
    <location>
        <begin position="262"/>
        <end position="286"/>
    </location>
</feature>
<dbReference type="PRINTS" id="PR00344">
    <property type="entry name" value="BCTRLSENSOR"/>
</dbReference>
<dbReference type="InterPro" id="IPR003594">
    <property type="entry name" value="HATPase_dom"/>
</dbReference>
<name>A0A0P9CU43_9CHLR</name>
<proteinExistence type="predicted"/>
<dbReference type="Gene3D" id="3.30.565.10">
    <property type="entry name" value="Histidine kinase-like ATPase, C-terminal domain"/>
    <property type="match status" value="1"/>
</dbReference>
<dbReference type="SUPFAM" id="SSF55874">
    <property type="entry name" value="ATPase domain of HSP90 chaperone/DNA topoisomerase II/histidine kinase"/>
    <property type="match status" value="1"/>
</dbReference>
<dbReference type="SMART" id="SM00388">
    <property type="entry name" value="HisKA"/>
    <property type="match status" value="1"/>
</dbReference>
<evidence type="ECO:0000256" key="7">
    <source>
        <dbReference type="ARBA" id="ARBA00023136"/>
    </source>
</evidence>
<dbReference type="FunFam" id="3.30.565.10:FF:000006">
    <property type="entry name" value="Sensor histidine kinase WalK"/>
    <property type="match status" value="1"/>
</dbReference>
<dbReference type="AlphaFoldDB" id="A0A0P9CU43"/>
<evidence type="ECO:0000259" key="9">
    <source>
        <dbReference type="PROSITE" id="PS50109"/>
    </source>
</evidence>
<dbReference type="Pfam" id="PF02518">
    <property type="entry name" value="HATPase_c"/>
    <property type="match status" value="1"/>
</dbReference>
<evidence type="ECO:0000256" key="3">
    <source>
        <dbReference type="ARBA" id="ARBA00022553"/>
    </source>
</evidence>
<dbReference type="CDD" id="cd00082">
    <property type="entry name" value="HisKA"/>
    <property type="match status" value="1"/>
</dbReference>
<dbReference type="PANTHER" id="PTHR43711">
    <property type="entry name" value="TWO-COMPONENT HISTIDINE KINASE"/>
    <property type="match status" value="1"/>
</dbReference>
<evidence type="ECO:0000256" key="8">
    <source>
        <dbReference type="SAM" id="MobiDB-lite"/>
    </source>
</evidence>
<protein>
    <recommendedName>
        <fullName evidence="2">histidine kinase</fullName>
        <ecNumber evidence="2">2.7.13.3</ecNumber>
    </recommendedName>
</protein>
<comment type="catalytic activity">
    <reaction evidence="1">
        <text>ATP + protein L-histidine = ADP + protein N-phospho-L-histidine.</text>
        <dbReference type="EC" id="2.7.13.3"/>
    </reaction>
</comment>
<feature type="non-terminal residue" evidence="10">
    <location>
        <position position="1"/>
    </location>
</feature>
<dbReference type="Gene3D" id="1.10.287.130">
    <property type="match status" value="1"/>
</dbReference>
<dbReference type="PATRIC" id="fig|186479.3.peg.4103"/>
<evidence type="ECO:0000313" key="10">
    <source>
        <dbReference type="EMBL" id="KPV49168.1"/>
    </source>
</evidence>
<dbReference type="Pfam" id="PF00512">
    <property type="entry name" value="HisKA"/>
    <property type="match status" value="1"/>
</dbReference>
<keyword evidence="6" id="KW-0902">Two-component regulatory system</keyword>
<keyword evidence="4" id="KW-0808">Transferase</keyword>
<dbReference type="SMART" id="SM00387">
    <property type="entry name" value="HATPase_c"/>
    <property type="match status" value="1"/>
</dbReference>
<evidence type="ECO:0000313" key="11">
    <source>
        <dbReference type="Proteomes" id="UP000050509"/>
    </source>
</evidence>
<dbReference type="InterPro" id="IPR050736">
    <property type="entry name" value="Sensor_HK_Regulatory"/>
</dbReference>
<sequence>VHELRRNPTQGRASVLEELAIPAGQRSLRAVVTRVPGPEAEQTLVLLQDLTELRRAEQARRIFLANISHDLRTPLASLQAMIETLQDGALDDRDAAEDFLRRMDDEVGGLNRLVNEFLELTRIESGELEMNFAPTDLAALLERVAGRMATQAERRGVAIRVALPPDLPLANADSGRVEQVLLNLLQNALAFTPGGGAITLSAEAQAETIRIAVRDTGSGIAPGDLPHIFERFYKADRARSSGGTGLGLAIAKHLVERHGGKIEASSQPGQGATFTFTLPRHNAPAR</sequence>
<dbReference type="FunFam" id="1.10.287.130:FF:000001">
    <property type="entry name" value="Two-component sensor histidine kinase"/>
    <property type="match status" value="1"/>
</dbReference>
<keyword evidence="5" id="KW-0418">Kinase</keyword>
<evidence type="ECO:0000256" key="1">
    <source>
        <dbReference type="ARBA" id="ARBA00000085"/>
    </source>
</evidence>
<keyword evidence="7" id="KW-0472">Membrane</keyword>
<gene>
    <name evidence="10" type="ORF">SE17_34155</name>
</gene>
<reference evidence="10 11" key="1">
    <citation type="submission" date="2015-09" db="EMBL/GenBank/DDBJ databases">
        <title>Draft genome sequence of Kouleothrix aurantiaca JCM 19913.</title>
        <authorList>
            <person name="Hemp J."/>
        </authorList>
    </citation>
    <scope>NUCLEOTIDE SEQUENCE [LARGE SCALE GENOMIC DNA]</scope>
    <source>
        <strain evidence="10 11">COM-B</strain>
    </source>
</reference>
<dbReference type="InterPro" id="IPR004358">
    <property type="entry name" value="Sig_transdc_His_kin-like_C"/>
</dbReference>
<organism evidence="10 11">
    <name type="scientific">Kouleothrix aurantiaca</name>
    <dbReference type="NCBI Taxonomy" id="186479"/>
    <lineage>
        <taxon>Bacteria</taxon>
        <taxon>Bacillati</taxon>
        <taxon>Chloroflexota</taxon>
        <taxon>Chloroflexia</taxon>
        <taxon>Chloroflexales</taxon>
        <taxon>Roseiflexineae</taxon>
        <taxon>Roseiflexaceae</taxon>
        <taxon>Kouleothrix</taxon>
    </lineage>
</organism>
<evidence type="ECO:0000256" key="4">
    <source>
        <dbReference type="ARBA" id="ARBA00022679"/>
    </source>
</evidence>
<dbReference type="EC" id="2.7.13.3" evidence="2"/>
<dbReference type="GO" id="GO:0000155">
    <property type="term" value="F:phosphorelay sensor kinase activity"/>
    <property type="evidence" value="ECO:0007669"/>
    <property type="project" value="InterPro"/>
</dbReference>
<dbReference type="EMBL" id="LJCR01002150">
    <property type="protein sequence ID" value="KPV49168.1"/>
    <property type="molecule type" value="Genomic_DNA"/>
</dbReference>
<dbReference type="InterPro" id="IPR036890">
    <property type="entry name" value="HATPase_C_sf"/>
</dbReference>
<feature type="domain" description="Histidine kinase" evidence="9">
    <location>
        <begin position="66"/>
        <end position="282"/>
    </location>
</feature>
<keyword evidence="3" id="KW-0597">Phosphoprotein</keyword>
<feature type="compositionally biased region" description="Polar residues" evidence="8">
    <location>
        <begin position="264"/>
        <end position="276"/>
    </location>
</feature>
<evidence type="ECO:0000256" key="5">
    <source>
        <dbReference type="ARBA" id="ARBA00022777"/>
    </source>
</evidence>
<dbReference type="PANTHER" id="PTHR43711:SF1">
    <property type="entry name" value="HISTIDINE KINASE 1"/>
    <property type="match status" value="1"/>
</dbReference>
<dbReference type="Proteomes" id="UP000050509">
    <property type="component" value="Unassembled WGS sequence"/>
</dbReference>
<dbReference type="CDD" id="cd00075">
    <property type="entry name" value="HATPase"/>
    <property type="match status" value="1"/>
</dbReference>
<comment type="caution">
    <text evidence="10">The sequence shown here is derived from an EMBL/GenBank/DDBJ whole genome shotgun (WGS) entry which is preliminary data.</text>
</comment>
<evidence type="ECO:0000256" key="2">
    <source>
        <dbReference type="ARBA" id="ARBA00012438"/>
    </source>
</evidence>
<dbReference type="PROSITE" id="PS50109">
    <property type="entry name" value="HIS_KIN"/>
    <property type="match status" value="1"/>
</dbReference>
<dbReference type="InterPro" id="IPR036097">
    <property type="entry name" value="HisK_dim/P_sf"/>
</dbReference>
<dbReference type="InterPro" id="IPR003661">
    <property type="entry name" value="HisK_dim/P_dom"/>
</dbReference>
<dbReference type="InterPro" id="IPR005467">
    <property type="entry name" value="His_kinase_dom"/>
</dbReference>
<evidence type="ECO:0000256" key="6">
    <source>
        <dbReference type="ARBA" id="ARBA00023012"/>
    </source>
</evidence>
<accession>A0A0P9CU43</accession>